<evidence type="ECO:0000313" key="1">
    <source>
        <dbReference type="EMBL" id="ANS27918.1"/>
    </source>
</evidence>
<gene>
    <name evidence="1" type="ORF">R1CP_16135</name>
</gene>
<evidence type="ECO:0008006" key="3">
    <source>
        <dbReference type="Google" id="ProtNLM"/>
    </source>
</evidence>
<dbReference type="EMBL" id="CP009111">
    <property type="protein sequence ID" value="ANS27918.1"/>
    <property type="molecule type" value="Genomic_DNA"/>
</dbReference>
<dbReference type="RefSeq" id="WP_155772982.1">
    <property type="nucleotide sequence ID" value="NZ_CP009111.1"/>
</dbReference>
<reference evidence="1 2" key="1">
    <citation type="submission" date="2014-07" db="EMBL/GenBank/DDBJ databases">
        <authorList>
            <person name="Zhang J.E."/>
            <person name="Yang H."/>
            <person name="Guo J."/>
            <person name="Deng Z."/>
            <person name="Luo H."/>
            <person name="Luo M."/>
            <person name="Zhao B."/>
        </authorList>
    </citation>
    <scope>NUCLEOTIDE SEQUENCE [LARGE SCALE GENOMIC DNA]</scope>
    <source>
        <strain evidence="1 2">1CP</strain>
    </source>
</reference>
<accession>A0A1B1K5U6</accession>
<name>A0A1B1K5U6_RHOOP</name>
<proteinExistence type="predicted"/>
<evidence type="ECO:0000313" key="2">
    <source>
        <dbReference type="Proteomes" id="UP000186108"/>
    </source>
</evidence>
<organism evidence="1 2">
    <name type="scientific">Rhodococcus opacus</name>
    <name type="common">Nocardia opaca</name>
    <dbReference type="NCBI Taxonomy" id="37919"/>
    <lineage>
        <taxon>Bacteria</taxon>
        <taxon>Bacillati</taxon>
        <taxon>Actinomycetota</taxon>
        <taxon>Actinomycetes</taxon>
        <taxon>Mycobacteriales</taxon>
        <taxon>Nocardiaceae</taxon>
        <taxon>Rhodococcus</taxon>
    </lineage>
</organism>
<dbReference type="AlphaFoldDB" id="A0A1B1K5U6"/>
<protein>
    <recommendedName>
        <fullName evidence="3">DUF2867 domain-containing protein</fullName>
    </recommendedName>
</protein>
<sequence>MSAPPAQPHAQNSAGAAAKAAGSQLLIDRLLPTFDVAVVHADVFRAAPAQCYLAASELDLFQTPLIRTLIDIRGLPQRVASTLRGRGTTTTFEASRRTFRLKDMVDLGWISLGDTPGVEMVLGQVSRPWKGVAVATHAPTTPEQFANFDEPGFAKIATSLRIDPYGNDSSILTMETRVAITDDSSRRRFRRYWLVIGPFSSLIRRMALRLLATELRRSTPGRPHDGGAG</sequence>
<dbReference type="Proteomes" id="UP000186108">
    <property type="component" value="Chromosome"/>
</dbReference>